<keyword evidence="2" id="KW-1185">Reference proteome</keyword>
<reference evidence="1 2" key="1">
    <citation type="submission" date="2023-05" db="EMBL/GenBank/DDBJ databases">
        <title>Siderophore-mediated competition between Bacillus subtilis and Pseudomonas marginalis.</title>
        <authorList>
            <person name="Lyng M."/>
            <person name="Joergensen J.P.B."/>
            <person name="Schostag M.D."/>
            <person name="Jarmusch S.A."/>
            <person name="Aguilar D.K.C."/>
            <person name="Andrade C.N.L."/>
            <person name="Kovacs A.T."/>
        </authorList>
    </citation>
    <scope>NUCLEOTIDE SEQUENCE [LARGE SCALE GENOMIC DNA]</scope>
    <source>
        <strain evidence="1 2">P8_72</strain>
    </source>
</reference>
<proteinExistence type="predicted"/>
<gene>
    <name evidence="1" type="ORF">QMK45_28090</name>
</gene>
<organism evidence="1 2">
    <name type="scientific">Pseudomonas zeae</name>
    <dbReference type="NCBI Taxonomy" id="2745510"/>
    <lineage>
        <taxon>Bacteria</taxon>
        <taxon>Pseudomonadati</taxon>
        <taxon>Pseudomonadota</taxon>
        <taxon>Gammaproteobacteria</taxon>
        <taxon>Pseudomonadales</taxon>
        <taxon>Pseudomonadaceae</taxon>
        <taxon>Pseudomonas</taxon>
    </lineage>
</organism>
<comment type="caution">
    <text evidence="1">The sequence shown here is derived from an EMBL/GenBank/DDBJ whole genome shotgun (WGS) entry which is preliminary data.</text>
</comment>
<protein>
    <submittedName>
        <fullName evidence="1">Uncharacterized protein</fullName>
    </submittedName>
</protein>
<accession>A0ABU5BU25</accession>
<evidence type="ECO:0000313" key="2">
    <source>
        <dbReference type="Proteomes" id="UP001287024"/>
    </source>
</evidence>
<dbReference type="RefSeq" id="WP_320337656.1">
    <property type="nucleotide sequence ID" value="NZ_JASFAG010000005.1"/>
</dbReference>
<dbReference type="EMBL" id="JASFAG010000005">
    <property type="protein sequence ID" value="MDX9679727.1"/>
    <property type="molecule type" value="Genomic_DNA"/>
</dbReference>
<dbReference type="Proteomes" id="UP001287024">
    <property type="component" value="Unassembled WGS sequence"/>
</dbReference>
<sequence>MIEIGSHNNASPSQHPFHDIYLFHIDPAKSVMPFCFEQSMSGGHWEHGGERWLARWMSWMPGRESGASI</sequence>
<name>A0ABU5BU25_9PSED</name>
<evidence type="ECO:0000313" key="1">
    <source>
        <dbReference type="EMBL" id="MDX9679727.1"/>
    </source>
</evidence>